<sequence>MVGQVGATRPRRTISAVEPARVPVDARRAIARADAELAAAAVADDPAERFVHAHLGALRAAAAVVVLRGRPARARSRSVWDLLADVEPELAPWSVYFASGARVRAAVDAGRFDVVDARRADELLACAEDFRDEAAMLVDPDTGFARLPGVRTAAS</sequence>
<evidence type="ECO:0000313" key="3">
    <source>
        <dbReference type="Proteomes" id="UP000610846"/>
    </source>
</evidence>
<keyword evidence="3" id="KW-1185">Reference proteome</keyword>
<reference evidence="2" key="1">
    <citation type="journal article" date="2018" name="Curr. Microbiol.">
        <title>Cellulosimicrobium arenosum sp. nov., Isolated from Marine Sediment Sand.</title>
        <authorList>
            <person name="Oh M."/>
            <person name="Kim J.H."/>
            <person name="Yoon J.H."/>
            <person name="Schumann P."/>
            <person name="Kim W."/>
        </authorList>
    </citation>
    <scope>NUCLEOTIDE SEQUENCE</scope>
    <source>
        <strain evidence="2">KCTC 49039</strain>
    </source>
</reference>
<dbReference type="Pfam" id="PF18726">
    <property type="entry name" value="HEPN_SAV_6107"/>
    <property type="match status" value="1"/>
</dbReference>
<gene>
    <name evidence="2" type="ORF">IF651_09105</name>
</gene>
<protein>
    <submittedName>
        <fullName evidence="2">Colicin transporter</fullName>
    </submittedName>
</protein>
<dbReference type="AlphaFoldDB" id="A0A927J056"/>
<dbReference type="Proteomes" id="UP000610846">
    <property type="component" value="Unassembled WGS sequence"/>
</dbReference>
<evidence type="ECO:0000313" key="2">
    <source>
        <dbReference type="EMBL" id="MBD8079208.1"/>
    </source>
</evidence>
<reference evidence="2" key="2">
    <citation type="submission" date="2020-09" db="EMBL/GenBank/DDBJ databases">
        <authorList>
            <person name="Yu Y."/>
        </authorList>
    </citation>
    <scope>NUCLEOTIDE SEQUENCE</scope>
    <source>
        <strain evidence="2">KCTC 49039</strain>
    </source>
</reference>
<evidence type="ECO:0000259" key="1">
    <source>
        <dbReference type="Pfam" id="PF18726"/>
    </source>
</evidence>
<organism evidence="2 3">
    <name type="scientific">Cellulosimicrobium arenosum</name>
    <dbReference type="NCBI Taxonomy" id="2708133"/>
    <lineage>
        <taxon>Bacteria</taxon>
        <taxon>Bacillati</taxon>
        <taxon>Actinomycetota</taxon>
        <taxon>Actinomycetes</taxon>
        <taxon>Micrococcales</taxon>
        <taxon>Promicromonosporaceae</taxon>
        <taxon>Cellulosimicrobium</taxon>
    </lineage>
</organism>
<comment type="caution">
    <text evidence="2">The sequence shown here is derived from an EMBL/GenBank/DDBJ whole genome shotgun (WGS) entry which is preliminary data.</text>
</comment>
<proteinExistence type="predicted"/>
<dbReference type="EMBL" id="JACYHB010000006">
    <property type="protein sequence ID" value="MBD8079208.1"/>
    <property type="molecule type" value="Genomic_DNA"/>
</dbReference>
<name>A0A927J056_9MICO</name>
<accession>A0A927J056</accession>
<dbReference type="InterPro" id="IPR040891">
    <property type="entry name" value="HEPN_SAV_6107"/>
</dbReference>
<feature type="domain" description="SAV-6107-like HEPN" evidence="1">
    <location>
        <begin position="40"/>
        <end position="132"/>
    </location>
</feature>